<evidence type="ECO:0000313" key="1">
    <source>
        <dbReference type="EMBL" id="RDB20933.1"/>
    </source>
</evidence>
<dbReference type="Proteomes" id="UP000076154">
    <property type="component" value="Unassembled WGS sequence"/>
</dbReference>
<dbReference type="EMBL" id="LUEZ02000056">
    <property type="protein sequence ID" value="RDB20933.1"/>
    <property type="molecule type" value="Genomic_DNA"/>
</dbReference>
<dbReference type="InParanoid" id="A0A369JMM3"/>
<comment type="caution">
    <text evidence="1">The sequence shown here is derived from an EMBL/GenBank/DDBJ whole genome shotgun (WGS) entry which is preliminary data.</text>
</comment>
<dbReference type="AlphaFoldDB" id="A0A369JMM3"/>
<protein>
    <submittedName>
        <fullName evidence="1">Uncharacterized protein</fullName>
    </submittedName>
</protein>
<gene>
    <name evidence="1" type="ORF">Hypma_011955</name>
</gene>
<reference evidence="1" key="1">
    <citation type="submission" date="2018-04" db="EMBL/GenBank/DDBJ databases">
        <title>Whole genome sequencing of Hypsizygus marmoreus.</title>
        <authorList>
            <person name="Choi I.-G."/>
            <person name="Min B."/>
            <person name="Kim J.-G."/>
            <person name="Kim S."/>
            <person name="Oh Y.-L."/>
            <person name="Kong W.-S."/>
            <person name="Park H."/>
            <person name="Jeong J."/>
            <person name="Song E.-S."/>
        </authorList>
    </citation>
    <scope>NUCLEOTIDE SEQUENCE [LARGE SCALE GENOMIC DNA]</scope>
    <source>
        <strain evidence="1">51987-8</strain>
    </source>
</reference>
<name>A0A369JMM3_HYPMA</name>
<sequence length="206" mass="22647">MAPLDAFTPHLKKVPSTEEESMVNAVVSLVGLSYSADFLETHQDLVQSLANVWPAIFKWLVLLNDEGFPSASGIECPGCAEWSVELAARLWLWDKFDTPHTAPIPEYIGGTAALVACFEVAKSPRALAQRITKMKDVDHVKLVTLALNRVSSAATVWYDDETGCEATEYLLDVINQLTSIPEMWAAFLNAQSVLSLTLALRSLCTY</sequence>
<keyword evidence="2" id="KW-1185">Reference proteome</keyword>
<evidence type="ECO:0000313" key="2">
    <source>
        <dbReference type="Proteomes" id="UP000076154"/>
    </source>
</evidence>
<proteinExistence type="predicted"/>
<accession>A0A369JMM3</accession>
<organism evidence="1 2">
    <name type="scientific">Hypsizygus marmoreus</name>
    <name type="common">White beech mushroom</name>
    <name type="synonym">Agaricus marmoreus</name>
    <dbReference type="NCBI Taxonomy" id="39966"/>
    <lineage>
        <taxon>Eukaryota</taxon>
        <taxon>Fungi</taxon>
        <taxon>Dikarya</taxon>
        <taxon>Basidiomycota</taxon>
        <taxon>Agaricomycotina</taxon>
        <taxon>Agaricomycetes</taxon>
        <taxon>Agaricomycetidae</taxon>
        <taxon>Agaricales</taxon>
        <taxon>Tricholomatineae</taxon>
        <taxon>Lyophyllaceae</taxon>
        <taxon>Hypsizygus</taxon>
    </lineage>
</organism>